<dbReference type="EMBL" id="CM029053">
    <property type="protein sequence ID" value="KAG2549229.1"/>
    <property type="molecule type" value="Genomic_DNA"/>
</dbReference>
<proteinExistence type="predicted"/>
<protein>
    <submittedName>
        <fullName evidence="1">Uncharacterized protein</fullName>
    </submittedName>
</protein>
<accession>A0A8T0NLT0</accession>
<keyword evidence="2" id="KW-1185">Reference proteome</keyword>
<dbReference type="AlphaFoldDB" id="A0A8T0NLT0"/>
<name>A0A8T0NLT0_PANVG</name>
<gene>
    <name evidence="1" type="ORF">PVAP13_9KG169200</name>
</gene>
<evidence type="ECO:0000313" key="1">
    <source>
        <dbReference type="EMBL" id="KAG2549229.1"/>
    </source>
</evidence>
<reference evidence="1" key="1">
    <citation type="submission" date="2020-05" db="EMBL/GenBank/DDBJ databases">
        <title>WGS assembly of Panicum virgatum.</title>
        <authorList>
            <person name="Lovell J.T."/>
            <person name="Jenkins J."/>
            <person name="Shu S."/>
            <person name="Juenger T.E."/>
            <person name="Schmutz J."/>
        </authorList>
    </citation>
    <scope>NUCLEOTIDE SEQUENCE</scope>
    <source>
        <strain evidence="1">AP13</strain>
    </source>
</reference>
<evidence type="ECO:0000313" key="2">
    <source>
        <dbReference type="Proteomes" id="UP000823388"/>
    </source>
</evidence>
<dbReference type="Proteomes" id="UP000823388">
    <property type="component" value="Chromosome 9K"/>
</dbReference>
<organism evidence="1 2">
    <name type="scientific">Panicum virgatum</name>
    <name type="common">Blackwell switchgrass</name>
    <dbReference type="NCBI Taxonomy" id="38727"/>
    <lineage>
        <taxon>Eukaryota</taxon>
        <taxon>Viridiplantae</taxon>
        <taxon>Streptophyta</taxon>
        <taxon>Embryophyta</taxon>
        <taxon>Tracheophyta</taxon>
        <taxon>Spermatophyta</taxon>
        <taxon>Magnoliopsida</taxon>
        <taxon>Liliopsida</taxon>
        <taxon>Poales</taxon>
        <taxon>Poaceae</taxon>
        <taxon>PACMAD clade</taxon>
        <taxon>Panicoideae</taxon>
        <taxon>Panicodae</taxon>
        <taxon>Paniceae</taxon>
        <taxon>Panicinae</taxon>
        <taxon>Panicum</taxon>
        <taxon>Panicum sect. Hiantes</taxon>
    </lineage>
</organism>
<sequence>MLKTLAATAMGISFLDNNGWIFFSPTISLLPPWLMASCSPLAADSSLPTTSFKSGIASLSPSGSKFRSIAMNEVFGMDCVVDCRLMKRRAQVMAACGCLSRFDRDVICFGRSFV</sequence>
<comment type="caution">
    <text evidence="1">The sequence shown here is derived from an EMBL/GenBank/DDBJ whole genome shotgun (WGS) entry which is preliminary data.</text>
</comment>